<feature type="signal peptide" evidence="1">
    <location>
        <begin position="1"/>
        <end position="22"/>
    </location>
</feature>
<evidence type="ECO:0000256" key="1">
    <source>
        <dbReference type="SAM" id="SignalP"/>
    </source>
</evidence>
<protein>
    <submittedName>
        <fullName evidence="2">Uncharacterized protein</fullName>
    </submittedName>
</protein>
<gene>
    <name evidence="2" type="ORF">MENT_LOCUS12774</name>
</gene>
<evidence type="ECO:0000313" key="3">
    <source>
        <dbReference type="Proteomes" id="UP000580250"/>
    </source>
</evidence>
<dbReference type="AlphaFoldDB" id="A0A6V7UHB3"/>
<name>A0A6V7UHB3_MELEN</name>
<dbReference type="EMBL" id="CAJEWN010000067">
    <property type="protein sequence ID" value="CAD2157724.1"/>
    <property type="molecule type" value="Genomic_DNA"/>
</dbReference>
<dbReference type="Proteomes" id="UP000580250">
    <property type="component" value="Unassembled WGS sequence"/>
</dbReference>
<comment type="caution">
    <text evidence="2">The sequence shown here is derived from an EMBL/GenBank/DDBJ whole genome shotgun (WGS) entry which is preliminary data.</text>
</comment>
<sequence length="81" mass="9139">MKIFYFLIIVLLLILHLFPCKGANVEVERETSTSRSGIRCQCGESPISNLKEITLNLKNQGKTVFMKSKFNLGLGRYGKVC</sequence>
<reference evidence="2 3" key="1">
    <citation type="submission" date="2020-08" db="EMBL/GenBank/DDBJ databases">
        <authorList>
            <person name="Koutsovoulos G."/>
            <person name="Danchin GJ E."/>
        </authorList>
    </citation>
    <scope>NUCLEOTIDE SEQUENCE [LARGE SCALE GENOMIC DNA]</scope>
</reference>
<feature type="chain" id="PRO_5028083633" evidence="1">
    <location>
        <begin position="23"/>
        <end position="81"/>
    </location>
</feature>
<proteinExistence type="predicted"/>
<organism evidence="2 3">
    <name type="scientific">Meloidogyne enterolobii</name>
    <name type="common">Root-knot nematode worm</name>
    <name type="synonym">Meloidogyne mayaguensis</name>
    <dbReference type="NCBI Taxonomy" id="390850"/>
    <lineage>
        <taxon>Eukaryota</taxon>
        <taxon>Metazoa</taxon>
        <taxon>Ecdysozoa</taxon>
        <taxon>Nematoda</taxon>
        <taxon>Chromadorea</taxon>
        <taxon>Rhabditida</taxon>
        <taxon>Tylenchina</taxon>
        <taxon>Tylenchomorpha</taxon>
        <taxon>Tylenchoidea</taxon>
        <taxon>Meloidogynidae</taxon>
        <taxon>Meloidogyninae</taxon>
        <taxon>Meloidogyne</taxon>
    </lineage>
</organism>
<evidence type="ECO:0000313" key="2">
    <source>
        <dbReference type="EMBL" id="CAD2157724.1"/>
    </source>
</evidence>
<keyword evidence="1" id="KW-0732">Signal</keyword>
<accession>A0A6V7UHB3</accession>